<reference evidence="5 6" key="1">
    <citation type="submission" date="2013-07" db="EMBL/GenBank/DDBJ databases">
        <title>Comparative Genomic and Metabolomic Analysis of Twelve Strains of Pseudoalteromonas luteoviolacea.</title>
        <authorList>
            <person name="Vynne N.G."/>
            <person name="Mansson M."/>
            <person name="Gram L."/>
        </authorList>
    </citation>
    <scope>NUCLEOTIDE SEQUENCE [LARGE SCALE GENOMIC DNA]</scope>
    <source>
        <strain evidence="5 6">DSM 6061</strain>
    </source>
</reference>
<evidence type="ECO:0000313" key="6">
    <source>
        <dbReference type="Proteomes" id="UP000076643"/>
    </source>
</evidence>
<dbReference type="Proteomes" id="UP000076643">
    <property type="component" value="Unassembled WGS sequence"/>
</dbReference>
<dbReference type="PATRIC" id="fig|1365250.3.peg.3639"/>
<dbReference type="SUPFAM" id="SSF52540">
    <property type="entry name" value="P-loop containing nucleoside triphosphate hydrolases"/>
    <property type="match status" value="1"/>
</dbReference>
<feature type="domain" description="ABC transporter" evidence="4">
    <location>
        <begin position="5"/>
        <end position="228"/>
    </location>
</feature>
<dbReference type="PROSITE" id="PS00211">
    <property type="entry name" value="ABC_TRANSPORTER_1"/>
    <property type="match status" value="1"/>
</dbReference>
<dbReference type="InterPro" id="IPR017871">
    <property type="entry name" value="ABC_transporter-like_CS"/>
</dbReference>
<evidence type="ECO:0000256" key="1">
    <source>
        <dbReference type="ARBA" id="ARBA00022448"/>
    </source>
</evidence>
<evidence type="ECO:0000256" key="3">
    <source>
        <dbReference type="ARBA" id="ARBA00022840"/>
    </source>
</evidence>
<dbReference type="PROSITE" id="PS50893">
    <property type="entry name" value="ABC_TRANSPORTER_2"/>
    <property type="match status" value="1"/>
</dbReference>
<dbReference type="PANTHER" id="PTHR42711">
    <property type="entry name" value="ABC TRANSPORTER ATP-BINDING PROTEIN"/>
    <property type="match status" value="1"/>
</dbReference>
<dbReference type="CDD" id="cd03230">
    <property type="entry name" value="ABC_DR_subfamily_A"/>
    <property type="match status" value="1"/>
</dbReference>
<comment type="caution">
    <text evidence="5">The sequence shown here is derived from an EMBL/GenBank/DDBJ whole genome shotgun (WGS) entry which is preliminary data.</text>
</comment>
<dbReference type="Pfam" id="PF00005">
    <property type="entry name" value="ABC_tran"/>
    <property type="match status" value="1"/>
</dbReference>
<keyword evidence="1" id="KW-0813">Transport</keyword>
<evidence type="ECO:0000256" key="2">
    <source>
        <dbReference type="ARBA" id="ARBA00022741"/>
    </source>
</evidence>
<dbReference type="InterPro" id="IPR003439">
    <property type="entry name" value="ABC_transporter-like_ATP-bd"/>
</dbReference>
<accession>A0A162B6L1</accession>
<dbReference type="PANTHER" id="PTHR42711:SF17">
    <property type="entry name" value="ABC TRANSPORTER ATP-BINDING PROTEIN"/>
    <property type="match status" value="1"/>
</dbReference>
<dbReference type="RefSeq" id="WP_063357392.1">
    <property type="nucleotide sequence ID" value="NZ_AQHB01000049.1"/>
</dbReference>
<keyword evidence="3" id="KW-0067">ATP-binding</keyword>
<dbReference type="Gene3D" id="3.40.50.300">
    <property type="entry name" value="P-loop containing nucleotide triphosphate hydrolases"/>
    <property type="match status" value="1"/>
</dbReference>
<dbReference type="SMART" id="SM00382">
    <property type="entry name" value="AAA"/>
    <property type="match status" value="1"/>
</dbReference>
<dbReference type="InterPro" id="IPR050763">
    <property type="entry name" value="ABC_transporter_ATP-binding"/>
</dbReference>
<dbReference type="GO" id="GO:0016887">
    <property type="term" value="F:ATP hydrolysis activity"/>
    <property type="evidence" value="ECO:0007669"/>
    <property type="project" value="InterPro"/>
</dbReference>
<name>A0A162B6L1_9GAMM</name>
<protein>
    <recommendedName>
        <fullName evidence="4">ABC transporter domain-containing protein</fullName>
    </recommendedName>
</protein>
<dbReference type="AlphaFoldDB" id="A0A162B6L1"/>
<keyword evidence="2" id="KW-0547">Nucleotide-binding</keyword>
<keyword evidence="6" id="KW-1185">Reference proteome</keyword>
<dbReference type="GO" id="GO:0005524">
    <property type="term" value="F:ATP binding"/>
    <property type="evidence" value="ECO:0007669"/>
    <property type="project" value="UniProtKB-KW"/>
</dbReference>
<organism evidence="5 6">
    <name type="scientific">Pseudoalteromonas luteoviolacea DSM 6061</name>
    <dbReference type="NCBI Taxonomy" id="1365250"/>
    <lineage>
        <taxon>Bacteria</taxon>
        <taxon>Pseudomonadati</taxon>
        <taxon>Pseudomonadota</taxon>
        <taxon>Gammaproteobacteria</taxon>
        <taxon>Alteromonadales</taxon>
        <taxon>Pseudoalteromonadaceae</taxon>
        <taxon>Pseudoalteromonas</taxon>
    </lineage>
</organism>
<dbReference type="InterPro" id="IPR003593">
    <property type="entry name" value="AAA+_ATPase"/>
</dbReference>
<evidence type="ECO:0000313" key="5">
    <source>
        <dbReference type="EMBL" id="KZN33794.1"/>
    </source>
</evidence>
<gene>
    <name evidence="5" type="ORF">N475_19685</name>
</gene>
<dbReference type="InterPro" id="IPR027417">
    <property type="entry name" value="P-loop_NTPase"/>
</dbReference>
<evidence type="ECO:0000259" key="4">
    <source>
        <dbReference type="PROSITE" id="PS50893"/>
    </source>
</evidence>
<proteinExistence type="predicted"/>
<dbReference type="EMBL" id="AUYB01000121">
    <property type="protein sequence ID" value="KZN33794.1"/>
    <property type="molecule type" value="Genomic_DNA"/>
</dbReference>
<sequence>MDWAVNLEQVRFSYANKAAIRGITSQLRSGCIYSIIGENGAGKTTLIKLLLGRLSPASGQISVLGHEPGATEVKNDVGAMLQVGALPNNVRVIEFIKLFQSYYNAPMSWQGALQLAELERQKLTFFGELSGGEKQRLLFCLALIGNPKLVFLDEPTLGMDVHMRRRLWARIVQLKQKGTTVILTTHNLHEVESVADEVLILRAGEVVAQGTPSQLKENLQRSELRFLSDYEEEKIRALLPSFTVHKEGNQVYIATDDVPQVISLLHQHNVVMKELSVSPLSLTQTFMDITRGELP</sequence>